<evidence type="ECO:0000313" key="14">
    <source>
        <dbReference type="EMBL" id="KAK5640796.1"/>
    </source>
</evidence>
<dbReference type="AlphaFoldDB" id="A0AAN7V8B3"/>
<evidence type="ECO:0000313" key="15">
    <source>
        <dbReference type="Proteomes" id="UP001329430"/>
    </source>
</evidence>
<evidence type="ECO:0000256" key="12">
    <source>
        <dbReference type="ARBA" id="ARBA00023033"/>
    </source>
</evidence>
<keyword evidence="9" id="KW-0492">Microsome</keyword>
<name>A0AAN7V8B3_9COLE</name>
<organism evidence="14 15">
    <name type="scientific">Pyrocoelia pectoralis</name>
    <dbReference type="NCBI Taxonomy" id="417401"/>
    <lineage>
        <taxon>Eukaryota</taxon>
        <taxon>Metazoa</taxon>
        <taxon>Ecdysozoa</taxon>
        <taxon>Arthropoda</taxon>
        <taxon>Hexapoda</taxon>
        <taxon>Insecta</taxon>
        <taxon>Pterygota</taxon>
        <taxon>Neoptera</taxon>
        <taxon>Endopterygota</taxon>
        <taxon>Coleoptera</taxon>
        <taxon>Polyphaga</taxon>
        <taxon>Elateriformia</taxon>
        <taxon>Elateroidea</taxon>
        <taxon>Lampyridae</taxon>
        <taxon>Lampyrinae</taxon>
        <taxon>Pyrocoelia</taxon>
    </lineage>
</organism>
<evidence type="ECO:0000256" key="8">
    <source>
        <dbReference type="ARBA" id="ARBA00022824"/>
    </source>
</evidence>
<dbReference type="PANTHER" id="PTHR24292:SF84">
    <property type="entry name" value="CYTOCHROME P450 28A5-RELATED"/>
    <property type="match status" value="1"/>
</dbReference>
<evidence type="ECO:0000256" key="3">
    <source>
        <dbReference type="ARBA" id="ARBA00004174"/>
    </source>
</evidence>
<evidence type="ECO:0000256" key="1">
    <source>
        <dbReference type="ARBA" id="ARBA00001971"/>
    </source>
</evidence>
<sequence length="353" mass="40635">MREMHVLFQKAANRLVKYLEDEINDGGGTFEVRELFAKYGTEVVASCAFGLEGKTFDEPDSLFRNMGKKLFEPSFFAMLKISVIFVMPSLSKVLKVRFISKEVTEYFCNIVEATLNYRKENNVIRNDFLDSMLELKKKLGEDQFTKGHAVGFFTDGFETSSCVMAFALYEIAANPEIFQKLRSEVDDALRRQNELDYDAVHELKYLNATLRLHPPGLVLLRACTKPFKFPPPRGQGTGKYVDIEVGVPIIIPIYDIQTDPKYFNDPYVFNPERFMAENKDSIVRGSFLPFGDGHRTWQRFGMTQTKVALINIVRKFDVRVNRKTITPLEIDPKYLMQHAKGGLWLDFSKRKPL</sequence>
<keyword evidence="11" id="KW-0408">Iron</keyword>
<accession>A0AAN7V8B3</accession>
<dbReference type="InterPro" id="IPR002401">
    <property type="entry name" value="Cyt_P450_E_grp-I"/>
</dbReference>
<dbReference type="InterPro" id="IPR036396">
    <property type="entry name" value="Cyt_P450_sf"/>
</dbReference>
<reference evidence="14 15" key="1">
    <citation type="journal article" date="2024" name="Insects">
        <title>An Improved Chromosome-Level Genome Assembly of the Firefly Pyrocoelia pectoralis.</title>
        <authorList>
            <person name="Fu X."/>
            <person name="Meyer-Rochow V.B."/>
            <person name="Ballantyne L."/>
            <person name="Zhu X."/>
        </authorList>
    </citation>
    <scope>NUCLEOTIDE SEQUENCE [LARGE SCALE GENOMIC DNA]</scope>
    <source>
        <strain evidence="14">XCY_ONT2</strain>
    </source>
</reference>
<dbReference type="SUPFAM" id="SSF48264">
    <property type="entry name" value="Cytochrome P450"/>
    <property type="match status" value="1"/>
</dbReference>
<dbReference type="CDD" id="cd11056">
    <property type="entry name" value="CYP6-like"/>
    <property type="match status" value="1"/>
</dbReference>
<protein>
    <recommendedName>
        <fullName evidence="16">Cytochrome P450</fullName>
    </recommendedName>
</protein>
<proteinExistence type="inferred from homology"/>
<dbReference type="PRINTS" id="PR00463">
    <property type="entry name" value="EP450I"/>
</dbReference>
<evidence type="ECO:0000256" key="5">
    <source>
        <dbReference type="ARBA" id="ARBA00010617"/>
    </source>
</evidence>
<keyword evidence="13" id="KW-0472">Membrane</keyword>
<evidence type="ECO:0008006" key="16">
    <source>
        <dbReference type="Google" id="ProtNLM"/>
    </source>
</evidence>
<keyword evidence="15" id="KW-1185">Reference proteome</keyword>
<dbReference type="GO" id="GO:0016705">
    <property type="term" value="F:oxidoreductase activity, acting on paired donors, with incorporation or reduction of molecular oxygen"/>
    <property type="evidence" value="ECO:0007669"/>
    <property type="project" value="InterPro"/>
</dbReference>
<keyword evidence="7" id="KW-0479">Metal-binding</keyword>
<dbReference type="InterPro" id="IPR050476">
    <property type="entry name" value="Insect_CytP450_Detox"/>
</dbReference>
<comment type="similarity">
    <text evidence="5">Belongs to the cytochrome P450 family.</text>
</comment>
<evidence type="ECO:0000256" key="10">
    <source>
        <dbReference type="ARBA" id="ARBA00023002"/>
    </source>
</evidence>
<dbReference type="GO" id="GO:0005506">
    <property type="term" value="F:iron ion binding"/>
    <property type="evidence" value="ECO:0007669"/>
    <property type="project" value="InterPro"/>
</dbReference>
<dbReference type="Proteomes" id="UP001329430">
    <property type="component" value="Chromosome 7"/>
</dbReference>
<keyword evidence="8" id="KW-0256">Endoplasmic reticulum</keyword>
<comment type="caution">
    <text evidence="14">The sequence shown here is derived from an EMBL/GenBank/DDBJ whole genome shotgun (WGS) entry which is preliminary data.</text>
</comment>
<keyword evidence="6" id="KW-0349">Heme</keyword>
<comment type="function">
    <text evidence="2">May be involved in the metabolism of insect hormones and in the breakdown of synthetic insecticides.</text>
</comment>
<dbReference type="GO" id="GO:0004497">
    <property type="term" value="F:monooxygenase activity"/>
    <property type="evidence" value="ECO:0007669"/>
    <property type="project" value="UniProtKB-KW"/>
</dbReference>
<evidence type="ECO:0000256" key="6">
    <source>
        <dbReference type="ARBA" id="ARBA00022617"/>
    </source>
</evidence>
<evidence type="ECO:0000256" key="9">
    <source>
        <dbReference type="ARBA" id="ARBA00022848"/>
    </source>
</evidence>
<dbReference type="GO" id="GO:0020037">
    <property type="term" value="F:heme binding"/>
    <property type="evidence" value="ECO:0007669"/>
    <property type="project" value="InterPro"/>
</dbReference>
<dbReference type="PANTHER" id="PTHR24292">
    <property type="entry name" value="CYTOCHROME P450"/>
    <property type="match status" value="1"/>
</dbReference>
<keyword evidence="12" id="KW-0503">Monooxygenase</keyword>
<gene>
    <name evidence="14" type="ORF">RI129_009343</name>
</gene>
<evidence type="ECO:0000256" key="4">
    <source>
        <dbReference type="ARBA" id="ARBA00004406"/>
    </source>
</evidence>
<evidence type="ECO:0000256" key="2">
    <source>
        <dbReference type="ARBA" id="ARBA00003690"/>
    </source>
</evidence>
<dbReference type="GO" id="GO:0005789">
    <property type="term" value="C:endoplasmic reticulum membrane"/>
    <property type="evidence" value="ECO:0007669"/>
    <property type="project" value="UniProtKB-SubCell"/>
</dbReference>
<comment type="cofactor">
    <cofactor evidence="1">
        <name>heme</name>
        <dbReference type="ChEBI" id="CHEBI:30413"/>
    </cofactor>
</comment>
<evidence type="ECO:0000256" key="7">
    <source>
        <dbReference type="ARBA" id="ARBA00022723"/>
    </source>
</evidence>
<evidence type="ECO:0000256" key="13">
    <source>
        <dbReference type="ARBA" id="ARBA00023136"/>
    </source>
</evidence>
<comment type="subcellular location">
    <subcellularLocation>
        <location evidence="4">Endoplasmic reticulum membrane</location>
        <topology evidence="4">Peripheral membrane protein</topology>
    </subcellularLocation>
    <subcellularLocation>
        <location evidence="3">Microsome membrane</location>
        <topology evidence="3">Peripheral membrane protein</topology>
    </subcellularLocation>
</comment>
<keyword evidence="10" id="KW-0560">Oxidoreductase</keyword>
<dbReference type="Pfam" id="PF00067">
    <property type="entry name" value="p450"/>
    <property type="match status" value="1"/>
</dbReference>
<dbReference type="EMBL" id="JAVRBK010000007">
    <property type="protein sequence ID" value="KAK5640796.1"/>
    <property type="molecule type" value="Genomic_DNA"/>
</dbReference>
<dbReference type="Gene3D" id="1.10.630.10">
    <property type="entry name" value="Cytochrome P450"/>
    <property type="match status" value="1"/>
</dbReference>
<dbReference type="InterPro" id="IPR001128">
    <property type="entry name" value="Cyt_P450"/>
</dbReference>
<evidence type="ECO:0000256" key="11">
    <source>
        <dbReference type="ARBA" id="ARBA00023004"/>
    </source>
</evidence>